<reference evidence="3 4" key="1">
    <citation type="submission" date="2023-07" db="EMBL/GenBank/DDBJ databases">
        <title>Genomic Encyclopedia of Type Strains, Phase IV (KMG-IV): sequencing the most valuable type-strain genomes for metagenomic binning, comparative biology and taxonomic classification.</title>
        <authorList>
            <person name="Goeker M."/>
        </authorList>
    </citation>
    <scope>NUCLEOTIDE SEQUENCE [LARGE SCALE GENOMIC DNA]</scope>
    <source>
        <strain evidence="3 4">DSM 15049</strain>
    </source>
</reference>
<keyword evidence="2" id="KW-0812">Transmembrane</keyword>
<evidence type="ECO:0000256" key="1">
    <source>
        <dbReference type="SAM" id="Coils"/>
    </source>
</evidence>
<name>A0ABU0MVX4_9FIRM</name>
<keyword evidence="1" id="KW-0175">Coiled coil</keyword>
<feature type="transmembrane region" description="Helical" evidence="2">
    <location>
        <begin position="7"/>
        <end position="29"/>
    </location>
</feature>
<sequence length="289" mass="32830">MHINMKYYIVTISAIFIALGIGMLVGFNLNYDQELSRQQAAIIDDLDAKFEDIKTTNNELKGKLNNKESEYKKLVNYLNENYGVLIKEQLQGKNVGIISTTENYDYTQDVSKTITDANGSVAFDITLKENLSNKDKIKELNSALQLQLKNEKDVINYIMDSLKEENAMERLQQLEKLDMIKINHLSDNHLNYTQVVMASGDTKESSNKFVNIDKVIIDRLKEDGKYIIATQKSDAKFSDLENYKKDKIPTINNSQQGTGKLSLVYTLRDSVEKGNFGIGDNVDSIIPFK</sequence>
<protein>
    <recommendedName>
        <fullName evidence="5">Copper transporter</fullName>
    </recommendedName>
</protein>
<keyword evidence="2" id="KW-0472">Membrane</keyword>
<dbReference type="Pfam" id="PF11382">
    <property type="entry name" value="MctB"/>
    <property type="match status" value="1"/>
</dbReference>
<dbReference type="InterPro" id="IPR021522">
    <property type="entry name" value="MctB"/>
</dbReference>
<evidence type="ECO:0000256" key="2">
    <source>
        <dbReference type="SAM" id="Phobius"/>
    </source>
</evidence>
<feature type="coiled-coil region" evidence="1">
    <location>
        <begin position="43"/>
        <end position="77"/>
    </location>
</feature>
<keyword evidence="2" id="KW-1133">Transmembrane helix</keyword>
<dbReference type="RefSeq" id="WP_307501569.1">
    <property type="nucleotide sequence ID" value="NZ_BAAACE010000026.1"/>
</dbReference>
<evidence type="ECO:0000313" key="4">
    <source>
        <dbReference type="Proteomes" id="UP001232584"/>
    </source>
</evidence>
<organism evidence="3 4">
    <name type="scientific">Paraclostridium ghonii</name>
    <dbReference type="NCBI Taxonomy" id="29358"/>
    <lineage>
        <taxon>Bacteria</taxon>
        <taxon>Bacillati</taxon>
        <taxon>Bacillota</taxon>
        <taxon>Clostridia</taxon>
        <taxon>Peptostreptococcales</taxon>
        <taxon>Peptostreptococcaceae</taxon>
        <taxon>Paraclostridium</taxon>
    </lineage>
</organism>
<evidence type="ECO:0000313" key="3">
    <source>
        <dbReference type="EMBL" id="MDQ0555059.1"/>
    </source>
</evidence>
<comment type="caution">
    <text evidence="3">The sequence shown here is derived from an EMBL/GenBank/DDBJ whole genome shotgun (WGS) entry which is preliminary data.</text>
</comment>
<gene>
    <name evidence="3" type="ORF">QOZ92_000169</name>
</gene>
<keyword evidence="4" id="KW-1185">Reference proteome</keyword>
<accession>A0ABU0MVX4</accession>
<dbReference type="Proteomes" id="UP001232584">
    <property type="component" value="Unassembled WGS sequence"/>
</dbReference>
<dbReference type="EMBL" id="JAUSWG010000001">
    <property type="protein sequence ID" value="MDQ0555059.1"/>
    <property type="molecule type" value="Genomic_DNA"/>
</dbReference>
<proteinExistence type="predicted"/>
<evidence type="ECO:0008006" key="5">
    <source>
        <dbReference type="Google" id="ProtNLM"/>
    </source>
</evidence>